<comment type="caution">
    <text evidence="1">The sequence shown here is derived from an EMBL/GenBank/DDBJ whole genome shotgun (WGS) entry which is preliminary data.</text>
</comment>
<dbReference type="Proteomes" id="UP000075683">
    <property type="component" value="Unassembled WGS sequence"/>
</dbReference>
<reference evidence="1 2" key="1">
    <citation type="submission" date="2016-01" db="EMBL/GenBank/DDBJ databases">
        <title>Draft Genome Sequences of Seven Thermophilic Sporeformers Isolated from Foods.</title>
        <authorList>
            <person name="Berendsen E.M."/>
            <person name="Wells-Bennik M.H."/>
            <person name="Krawcyk A.O."/>
            <person name="De Jong A."/>
            <person name="Holsappel S."/>
            <person name="Eijlander R.T."/>
            <person name="Kuipers O.P."/>
        </authorList>
    </citation>
    <scope>NUCLEOTIDE SEQUENCE [LARGE SCALE GENOMIC DNA]</scope>
    <source>
        <strain evidence="1 2">B4135</strain>
    </source>
</reference>
<accession>A0A150MF40</accession>
<evidence type="ECO:0000313" key="2">
    <source>
        <dbReference type="Proteomes" id="UP000075683"/>
    </source>
</evidence>
<sequence>MRFIRCPSSKGNNIALFIKKSRAVWATPIFDKKNRKFHFIGKRSAKTEK</sequence>
<protein>
    <submittedName>
        <fullName evidence="1">Uncharacterized protein</fullName>
    </submittedName>
</protein>
<dbReference type="EMBL" id="LQYT01000002">
    <property type="protein sequence ID" value="KYD23073.1"/>
    <property type="molecule type" value="Genomic_DNA"/>
</dbReference>
<proteinExistence type="predicted"/>
<name>A0A150MF40_9BACI</name>
<gene>
    <name evidence="1" type="ORF">B4135_0599</name>
</gene>
<evidence type="ECO:0000313" key="1">
    <source>
        <dbReference type="EMBL" id="KYD23073.1"/>
    </source>
</evidence>
<organism evidence="1 2">
    <name type="scientific">Caldibacillus debilis</name>
    <dbReference type="NCBI Taxonomy" id="301148"/>
    <lineage>
        <taxon>Bacteria</taxon>
        <taxon>Bacillati</taxon>
        <taxon>Bacillota</taxon>
        <taxon>Bacilli</taxon>
        <taxon>Bacillales</taxon>
        <taxon>Bacillaceae</taxon>
        <taxon>Caldibacillus</taxon>
    </lineage>
</organism>
<dbReference type="AlphaFoldDB" id="A0A150MF40"/>